<dbReference type="GO" id="GO:0005506">
    <property type="term" value="F:iron ion binding"/>
    <property type="evidence" value="ECO:0007669"/>
    <property type="project" value="InterPro"/>
</dbReference>
<keyword evidence="8" id="KW-1133">Transmembrane helix</keyword>
<dbReference type="Gene3D" id="1.10.630.10">
    <property type="entry name" value="Cytochrome P450"/>
    <property type="match status" value="1"/>
</dbReference>
<evidence type="ECO:0000256" key="2">
    <source>
        <dbReference type="ARBA" id="ARBA00010617"/>
    </source>
</evidence>
<evidence type="ECO:0000256" key="3">
    <source>
        <dbReference type="ARBA" id="ARBA00022723"/>
    </source>
</evidence>
<feature type="transmembrane region" description="Helical" evidence="8">
    <location>
        <begin position="21"/>
        <end position="44"/>
    </location>
</feature>
<dbReference type="GeneID" id="20307630"/>
<dbReference type="PRINTS" id="PR00465">
    <property type="entry name" value="EP450IV"/>
</dbReference>
<keyword evidence="8" id="KW-0472">Membrane</keyword>
<reference evidence="9" key="1">
    <citation type="submission" date="2011-07" db="EMBL/GenBank/DDBJ databases">
        <title>The Genome Sequence of Exophiala (Wangiella) dermatitidis NIH/UT8656.</title>
        <authorList>
            <consortium name="The Broad Institute Genome Sequencing Platform"/>
            <person name="Cuomo C."/>
            <person name="Wang Z."/>
            <person name="Hunicke-Smith S."/>
            <person name="Szanislo P.J."/>
            <person name="Earl A."/>
            <person name="Young S.K."/>
            <person name="Zeng Q."/>
            <person name="Gargeya S."/>
            <person name="Fitzgerald M."/>
            <person name="Haas B."/>
            <person name="Abouelleil A."/>
            <person name="Alvarado L."/>
            <person name="Arachchi H.M."/>
            <person name="Berlin A."/>
            <person name="Brown A."/>
            <person name="Chapman S.B."/>
            <person name="Chen Z."/>
            <person name="Dunbar C."/>
            <person name="Freedman E."/>
            <person name="Gearin G."/>
            <person name="Gellesch M."/>
            <person name="Goldberg J."/>
            <person name="Griggs A."/>
            <person name="Gujja S."/>
            <person name="Heiman D."/>
            <person name="Howarth C."/>
            <person name="Larson L."/>
            <person name="Lui A."/>
            <person name="MacDonald P.J.P."/>
            <person name="Montmayeur A."/>
            <person name="Murphy C."/>
            <person name="Neiman D."/>
            <person name="Pearson M."/>
            <person name="Priest M."/>
            <person name="Roberts A."/>
            <person name="Saif S."/>
            <person name="Shea T."/>
            <person name="Shenoy N."/>
            <person name="Sisk P."/>
            <person name="Stolte C."/>
            <person name="Sykes S."/>
            <person name="Wortman J."/>
            <person name="Nusbaum C."/>
            <person name="Birren B."/>
        </authorList>
    </citation>
    <scope>NUCLEOTIDE SEQUENCE</scope>
    <source>
        <strain evidence="9">NIH/UT8656</strain>
    </source>
</reference>
<evidence type="ECO:0000313" key="9">
    <source>
        <dbReference type="EMBL" id="EHY54828.1"/>
    </source>
</evidence>
<evidence type="ECO:0000313" key="10">
    <source>
        <dbReference type="Proteomes" id="UP000007304"/>
    </source>
</evidence>
<dbReference type="eggNOG" id="KOG0156">
    <property type="taxonomic scope" value="Eukaryota"/>
</dbReference>
<dbReference type="InParanoid" id="H6BS00"/>
<evidence type="ECO:0000256" key="8">
    <source>
        <dbReference type="SAM" id="Phobius"/>
    </source>
</evidence>
<comment type="cofactor">
    <cofactor evidence="1 7">
        <name>heme</name>
        <dbReference type="ChEBI" id="CHEBI:30413"/>
    </cofactor>
</comment>
<dbReference type="InterPro" id="IPR001128">
    <property type="entry name" value="Cyt_P450"/>
</dbReference>
<evidence type="ECO:0000256" key="6">
    <source>
        <dbReference type="ARBA" id="ARBA00023033"/>
    </source>
</evidence>
<dbReference type="GO" id="GO:0016705">
    <property type="term" value="F:oxidoreductase activity, acting on paired donors, with incorporation or reduction of molecular oxygen"/>
    <property type="evidence" value="ECO:0007669"/>
    <property type="project" value="InterPro"/>
</dbReference>
<dbReference type="PANTHER" id="PTHR46206:SF6">
    <property type="entry name" value="CYTOCHROME P450 MONOOXYGENASE AN1598-RELATED"/>
    <property type="match status" value="1"/>
</dbReference>
<dbReference type="InterPro" id="IPR002403">
    <property type="entry name" value="Cyt_P450_E_grp-IV"/>
</dbReference>
<dbReference type="GO" id="GO:0004497">
    <property type="term" value="F:monooxygenase activity"/>
    <property type="evidence" value="ECO:0007669"/>
    <property type="project" value="UniProtKB-KW"/>
</dbReference>
<keyword evidence="4" id="KW-0560">Oxidoreductase</keyword>
<gene>
    <name evidence="9" type="ORF">HMPREF1120_02991</name>
</gene>
<dbReference type="AlphaFoldDB" id="H6BS00"/>
<dbReference type="HOGENOM" id="CLU_022195_0_2_1"/>
<comment type="similarity">
    <text evidence="2">Belongs to the cytochrome P450 family.</text>
</comment>
<dbReference type="PANTHER" id="PTHR46206">
    <property type="entry name" value="CYTOCHROME P450"/>
    <property type="match status" value="1"/>
</dbReference>
<dbReference type="RefSeq" id="XP_009155289.1">
    <property type="nucleotide sequence ID" value="XM_009157041.1"/>
</dbReference>
<dbReference type="VEuPathDB" id="FungiDB:HMPREF1120_02991"/>
<keyword evidence="6 9" id="KW-0503">Monooxygenase</keyword>
<evidence type="ECO:0000256" key="7">
    <source>
        <dbReference type="PIRSR" id="PIRSR602403-1"/>
    </source>
</evidence>
<dbReference type="InterPro" id="IPR036396">
    <property type="entry name" value="Cyt_P450_sf"/>
</dbReference>
<dbReference type="OMA" id="EYSYMGT"/>
<dbReference type="Pfam" id="PF00067">
    <property type="entry name" value="p450"/>
    <property type="match status" value="1"/>
</dbReference>
<evidence type="ECO:0000256" key="5">
    <source>
        <dbReference type="ARBA" id="ARBA00023004"/>
    </source>
</evidence>
<organism evidence="9 10">
    <name type="scientific">Exophiala dermatitidis (strain ATCC 34100 / CBS 525.76 / NIH/UT8656)</name>
    <name type="common">Black yeast</name>
    <name type="synonym">Wangiella dermatitidis</name>
    <dbReference type="NCBI Taxonomy" id="858893"/>
    <lineage>
        <taxon>Eukaryota</taxon>
        <taxon>Fungi</taxon>
        <taxon>Dikarya</taxon>
        <taxon>Ascomycota</taxon>
        <taxon>Pezizomycotina</taxon>
        <taxon>Eurotiomycetes</taxon>
        <taxon>Chaetothyriomycetidae</taxon>
        <taxon>Chaetothyriales</taxon>
        <taxon>Herpotrichiellaceae</taxon>
        <taxon>Exophiala</taxon>
    </lineage>
</organism>
<dbReference type="EMBL" id="JH226131">
    <property type="protein sequence ID" value="EHY54828.1"/>
    <property type="molecule type" value="Genomic_DNA"/>
</dbReference>
<proteinExistence type="inferred from homology"/>
<dbReference type="Proteomes" id="UP000007304">
    <property type="component" value="Unassembled WGS sequence"/>
</dbReference>
<evidence type="ECO:0000256" key="1">
    <source>
        <dbReference type="ARBA" id="ARBA00001971"/>
    </source>
</evidence>
<keyword evidence="7" id="KW-0349">Heme</keyword>
<dbReference type="SUPFAM" id="SSF48264">
    <property type="entry name" value="Cytochrome P450"/>
    <property type="match status" value="1"/>
</dbReference>
<keyword evidence="3 7" id="KW-0479">Metal-binding</keyword>
<dbReference type="STRING" id="858893.H6BS00"/>
<evidence type="ECO:0000256" key="4">
    <source>
        <dbReference type="ARBA" id="ARBA00023002"/>
    </source>
</evidence>
<keyword evidence="5 7" id="KW-0408">Iron</keyword>
<dbReference type="OrthoDB" id="1844152at2759"/>
<accession>H6BS00</accession>
<dbReference type="GO" id="GO:0020037">
    <property type="term" value="F:heme binding"/>
    <property type="evidence" value="ECO:0007669"/>
    <property type="project" value="InterPro"/>
</dbReference>
<keyword evidence="8" id="KW-0812">Transmembrane</keyword>
<name>H6BS00_EXODN</name>
<dbReference type="CDD" id="cd11041">
    <property type="entry name" value="CYP503A1-like"/>
    <property type="match status" value="1"/>
</dbReference>
<sequence length="511" mass="58319">MDALRSFVSQTSVSEVILQRTLCVALALLACGLISLRLIAPAIFTKRPARSSLDELPHFVTENDVWAKIQEGHRQYPDQPFVLSMLGMRVVILPHSSIDVIKALPESVVSIKRHHYDVFLGQYSYMGTKADEFDEAMRYDLQRNTPKVLASFVTEVDYVFMKIFGKPQDWQAFQPRECMARVTALMSGRAFVGLPLSRDEEWAEATVTYTQDVTKAWMVLRMIPSPLHWLLGPYLPQVASLKRHKDMTQRKLKPLLSNELSGEGEDDNTNEPGGDMIRWFRKRYKKPATAEELTRDQLLATFASIYNLTNALSYLLFDIATYPEYIEPLRAELDEFIGPDGTINKENIQKLKKLDSFIRESQRLSPPSLANMPRIVTSPEGLSLPGGYVISCGERVMVRAHTLNLDPQLWENPETFDGFRFEKLRSIPGNELKYQHATTGVDNINFGHGVWACPGRHFASSQMKVVMAYLLRHYDIQLEDGEKKSRQQHFGLAIVPDTKSRVMLKYREDRG</sequence>
<feature type="binding site" description="axial binding residue" evidence="7">
    <location>
        <position position="453"/>
    </location>
    <ligand>
        <name>heme</name>
        <dbReference type="ChEBI" id="CHEBI:30413"/>
    </ligand>
    <ligandPart>
        <name>Fe</name>
        <dbReference type="ChEBI" id="CHEBI:18248"/>
    </ligandPart>
</feature>
<keyword evidence="10" id="KW-1185">Reference proteome</keyword>
<dbReference type="PROSITE" id="PS51257">
    <property type="entry name" value="PROKAR_LIPOPROTEIN"/>
    <property type="match status" value="1"/>
</dbReference>
<protein>
    <submittedName>
        <fullName evidence="9">Cytochrome P450 monooxygenase</fullName>
    </submittedName>
</protein>